<proteinExistence type="predicted"/>
<organism evidence="1">
    <name type="scientific">uncultured Sulfurovum sp</name>
    <dbReference type="NCBI Taxonomy" id="269237"/>
    <lineage>
        <taxon>Bacteria</taxon>
        <taxon>Pseudomonadati</taxon>
        <taxon>Campylobacterota</taxon>
        <taxon>Epsilonproteobacteria</taxon>
        <taxon>Campylobacterales</taxon>
        <taxon>Sulfurovaceae</taxon>
        <taxon>Sulfurovum</taxon>
        <taxon>environmental samples</taxon>
    </lineage>
</organism>
<accession>A0A6S6U6R1</accession>
<name>A0A6S6U6R1_9BACT</name>
<dbReference type="EMBL" id="CACVAP010000102">
    <property type="protein sequence ID" value="CAA6822389.1"/>
    <property type="molecule type" value="Genomic_DNA"/>
</dbReference>
<protein>
    <submittedName>
        <fullName evidence="1">Uncharacterized protein</fullName>
    </submittedName>
</protein>
<reference evidence="1" key="1">
    <citation type="submission" date="2020-01" db="EMBL/GenBank/DDBJ databases">
        <authorList>
            <person name="Meier V. D."/>
            <person name="Meier V D."/>
        </authorList>
    </citation>
    <scope>NUCLEOTIDE SEQUENCE</scope>
    <source>
        <strain evidence="1">HLG_WM_MAG_06</strain>
    </source>
</reference>
<sequence>MKKIYWLTLATIVTLWSQETRDLERLGGGLVGGSCEYREYSVIAKIVSIVDKPTRDCKKAVEVKYRFNEKSVLPQYLNSETIYSIHDETHSMGISKEYALSKGLTIESVHNVKISELINGTCTPMITKFTDIDFSDQKNYCQDSESKSLNPWRKFSRLEYKNSDYTLREDVDYFELRKYIFDMKTNKQVSKKYIPYSPIYRKKLSSYPKKIVSNFQNISFDNQKLTHITTFGTGAIDYIFKVYGFVIKKDNKFWTINEKKDFVWLFNKIDTEAELSLILRLNNMGKDSYRKTSNGYDVKRNKIEHKVSKITKGDFDEYTEYEIHRTYIYHITSNGKFTEELISTMRKNEKKSRVSVDFHPDPVPPIFPPPPIPLEVVLKDKKFITPSSY</sequence>
<evidence type="ECO:0000313" key="1">
    <source>
        <dbReference type="EMBL" id="CAA6822389.1"/>
    </source>
</evidence>
<gene>
    <name evidence="1" type="ORF">HELGO_WM9256</name>
</gene>
<dbReference type="AlphaFoldDB" id="A0A6S6U6R1"/>